<feature type="binding site" evidence="13">
    <location>
        <position position="176"/>
    </location>
    <ligand>
        <name>substrate</name>
    </ligand>
</feature>
<dbReference type="Gene3D" id="3.40.430.10">
    <property type="entry name" value="Dihydrofolate Reductase, subunit A"/>
    <property type="match status" value="2"/>
</dbReference>
<dbReference type="Gene3D" id="3.40.140.10">
    <property type="entry name" value="Cytidine Deaminase, domain 2"/>
    <property type="match status" value="1"/>
</dbReference>
<dbReference type="Pfam" id="PF01872">
    <property type="entry name" value="RibD_C"/>
    <property type="match status" value="1"/>
</dbReference>
<name>A0A7C9PN60_9MICO</name>
<dbReference type="InterPro" id="IPR002734">
    <property type="entry name" value="RibDG_C"/>
</dbReference>
<dbReference type="InterPro" id="IPR024072">
    <property type="entry name" value="DHFR-like_dom_sf"/>
</dbReference>
<dbReference type="InterPro" id="IPR016193">
    <property type="entry name" value="Cytidine_deaminase-like"/>
</dbReference>
<keyword evidence="7 11" id="KW-0560">Oxidoreductase</keyword>
<dbReference type="SUPFAM" id="SSF53927">
    <property type="entry name" value="Cytidine deaminase-like"/>
    <property type="match status" value="1"/>
</dbReference>
<dbReference type="EMBL" id="JAAGWZ010000002">
    <property type="protein sequence ID" value="NEM91286.1"/>
    <property type="molecule type" value="Genomic_DNA"/>
</dbReference>
<protein>
    <recommendedName>
        <fullName evidence="11">Riboflavin biosynthesis protein RibD</fullName>
    </recommendedName>
    <domain>
        <recommendedName>
            <fullName evidence="11">Diaminohydroxyphosphoribosylaminopyrimidine deaminase</fullName>
            <shortName evidence="11">DRAP deaminase</shortName>
            <ecNumber evidence="11">3.5.4.26</ecNumber>
        </recommendedName>
        <alternativeName>
            <fullName evidence="11">Riboflavin-specific deaminase</fullName>
        </alternativeName>
    </domain>
    <domain>
        <recommendedName>
            <fullName evidence="11">5-amino-6-(5-phosphoribosylamino)uracil reductase</fullName>
            <ecNumber evidence="11">1.1.1.193</ecNumber>
        </recommendedName>
        <alternativeName>
            <fullName evidence="11">HTP reductase</fullName>
        </alternativeName>
    </domain>
</protein>
<dbReference type="PIRSF" id="PIRSF006769">
    <property type="entry name" value="RibD"/>
    <property type="match status" value="1"/>
</dbReference>
<organism evidence="17 18">
    <name type="scientific">Galbitalea soli</name>
    <dbReference type="NCBI Taxonomy" id="1268042"/>
    <lineage>
        <taxon>Bacteria</taxon>
        <taxon>Bacillati</taxon>
        <taxon>Actinomycetota</taxon>
        <taxon>Actinomycetes</taxon>
        <taxon>Micrococcales</taxon>
        <taxon>Microbacteriaceae</taxon>
        <taxon>Galbitalea</taxon>
    </lineage>
</organism>
<evidence type="ECO:0000256" key="6">
    <source>
        <dbReference type="ARBA" id="ARBA00022857"/>
    </source>
</evidence>
<comment type="function">
    <text evidence="1 11">Converts 2,5-diamino-6-(ribosylamino)-4(3h)-pyrimidinone 5'-phosphate into 5-amino-6-(ribosylamino)-2,4(1h,3h)-pyrimidinedione 5'-phosphate.</text>
</comment>
<evidence type="ECO:0000256" key="10">
    <source>
        <dbReference type="ARBA" id="ARBA00049886"/>
    </source>
</evidence>
<evidence type="ECO:0000313" key="18">
    <source>
        <dbReference type="Proteomes" id="UP000479756"/>
    </source>
</evidence>
<evidence type="ECO:0000256" key="14">
    <source>
        <dbReference type="PIRSR" id="PIRSR006769-3"/>
    </source>
</evidence>
<dbReference type="PANTHER" id="PTHR38011">
    <property type="entry name" value="DIHYDROFOLATE REDUCTASE FAMILY PROTEIN (AFU_ORTHOLOGUE AFUA_8G06820)"/>
    <property type="match status" value="1"/>
</dbReference>
<dbReference type="Pfam" id="PF00383">
    <property type="entry name" value="dCMP_cyt_deam_1"/>
    <property type="match status" value="1"/>
</dbReference>
<evidence type="ECO:0000313" key="17">
    <source>
        <dbReference type="EMBL" id="NEM91286.1"/>
    </source>
</evidence>
<dbReference type="PROSITE" id="PS51747">
    <property type="entry name" value="CYT_DCMP_DEAMINASES_2"/>
    <property type="match status" value="1"/>
</dbReference>
<dbReference type="UniPathway" id="UPA00275">
    <property type="reaction ID" value="UER00401"/>
</dbReference>
<feature type="active site" description="Proton donor" evidence="12">
    <location>
        <position position="46"/>
    </location>
</feature>
<evidence type="ECO:0000256" key="5">
    <source>
        <dbReference type="ARBA" id="ARBA00007417"/>
    </source>
</evidence>
<evidence type="ECO:0000256" key="12">
    <source>
        <dbReference type="PIRSR" id="PIRSR006769-1"/>
    </source>
</evidence>
<evidence type="ECO:0000256" key="3">
    <source>
        <dbReference type="ARBA" id="ARBA00004910"/>
    </source>
</evidence>
<dbReference type="AlphaFoldDB" id="A0A7C9PN60"/>
<feature type="binding site" evidence="13">
    <location>
        <position position="199"/>
    </location>
    <ligand>
        <name>NADP(+)</name>
        <dbReference type="ChEBI" id="CHEBI:58349"/>
    </ligand>
</feature>
<dbReference type="NCBIfam" id="TIGR00326">
    <property type="entry name" value="eubact_ribD"/>
    <property type="match status" value="1"/>
</dbReference>
<feature type="domain" description="CMP/dCMP-type deaminase" evidence="16">
    <location>
        <begin position="1"/>
        <end position="114"/>
    </location>
</feature>
<feature type="binding site" evidence="13">
    <location>
        <position position="160"/>
    </location>
    <ligand>
        <name>substrate</name>
    </ligand>
</feature>
<gene>
    <name evidence="17" type="primary">ribD</name>
    <name evidence="17" type="ORF">G3T37_07930</name>
</gene>
<keyword evidence="11 14" id="KW-0862">Zinc</keyword>
<comment type="similarity">
    <text evidence="5 11">In the C-terminal section; belongs to the HTP reductase family.</text>
</comment>
<dbReference type="PANTHER" id="PTHR38011:SF7">
    <property type="entry name" value="2,5-DIAMINO-6-RIBOSYLAMINO-4(3H)-PYRIMIDINONE 5'-PHOSPHATE REDUCTASE"/>
    <property type="match status" value="1"/>
</dbReference>
<feature type="region of interest" description="Disordered" evidence="15">
    <location>
        <begin position="331"/>
        <end position="373"/>
    </location>
</feature>
<evidence type="ECO:0000256" key="15">
    <source>
        <dbReference type="SAM" id="MobiDB-lite"/>
    </source>
</evidence>
<keyword evidence="18" id="KW-1185">Reference proteome</keyword>
<dbReference type="InterPro" id="IPR002125">
    <property type="entry name" value="CMP_dCMP_dom"/>
</dbReference>
<dbReference type="Proteomes" id="UP000479756">
    <property type="component" value="Unassembled WGS sequence"/>
</dbReference>
<dbReference type="GO" id="GO:0009231">
    <property type="term" value="P:riboflavin biosynthetic process"/>
    <property type="evidence" value="ECO:0007669"/>
    <property type="project" value="UniProtKB-UniPathway"/>
</dbReference>
<dbReference type="SUPFAM" id="SSF53597">
    <property type="entry name" value="Dihydrofolate reductase-like"/>
    <property type="match status" value="1"/>
</dbReference>
<comment type="pathway">
    <text evidence="2 11">Cofactor biosynthesis; riboflavin biosynthesis; 5-amino-6-(D-ribitylamino)uracil from GTP: step 2/4.</text>
</comment>
<feature type="binding site" evidence="14">
    <location>
        <position position="44"/>
    </location>
    <ligand>
        <name>Zn(2+)</name>
        <dbReference type="ChEBI" id="CHEBI:29105"/>
        <note>catalytic</note>
    </ligand>
</feature>
<evidence type="ECO:0000256" key="7">
    <source>
        <dbReference type="ARBA" id="ARBA00023002"/>
    </source>
</evidence>
<feature type="binding site" evidence="13">
    <location>
        <position position="162"/>
    </location>
    <ligand>
        <name>NADP(+)</name>
        <dbReference type="ChEBI" id="CHEBI:58349"/>
    </ligand>
</feature>
<keyword evidence="8" id="KW-0511">Multifunctional enzyme</keyword>
<feature type="compositionally biased region" description="Polar residues" evidence="15">
    <location>
        <begin position="361"/>
        <end position="373"/>
    </location>
</feature>
<feature type="compositionally biased region" description="Low complexity" evidence="15">
    <location>
        <begin position="331"/>
        <end position="357"/>
    </location>
</feature>
<dbReference type="InterPro" id="IPR004794">
    <property type="entry name" value="Eubact_RibD"/>
</dbReference>
<feature type="binding site" evidence="13">
    <location>
        <position position="192"/>
    </location>
    <ligand>
        <name>NADP(+)</name>
        <dbReference type="ChEBI" id="CHEBI:58349"/>
    </ligand>
</feature>
<dbReference type="GO" id="GO:0008835">
    <property type="term" value="F:diaminohydroxyphosphoribosylaminopyrimidine deaminase activity"/>
    <property type="evidence" value="ECO:0007669"/>
    <property type="project" value="UniProtKB-EC"/>
</dbReference>
<comment type="similarity">
    <text evidence="4 11">In the N-terminal section; belongs to the cytidine and deoxycytidylate deaminase family.</text>
</comment>
<dbReference type="GO" id="GO:0046872">
    <property type="term" value="F:metal ion binding"/>
    <property type="evidence" value="ECO:0007669"/>
    <property type="project" value="UniProtKB-KW"/>
</dbReference>
<accession>A0A7C9PN60</accession>
<evidence type="ECO:0000256" key="1">
    <source>
        <dbReference type="ARBA" id="ARBA00002151"/>
    </source>
</evidence>
<evidence type="ECO:0000256" key="2">
    <source>
        <dbReference type="ARBA" id="ARBA00004882"/>
    </source>
</evidence>
<dbReference type="GO" id="GO:0008703">
    <property type="term" value="F:5-amino-6-(5-phosphoribosylamino)uracil reductase activity"/>
    <property type="evidence" value="ECO:0007669"/>
    <property type="project" value="UniProtKB-EC"/>
</dbReference>
<evidence type="ECO:0000256" key="13">
    <source>
        <dbReference type="PIRSR" id="PIRSR006769-2"/>
    </source>
</evidence>
<feature type="binding site" evidence="14">
    <location>
        <position position="77"/>
    </location>
    <ligand>
        <name>Zn(2+)</name>
        <dbReference type="ChEBI" id="CHEBI:29105"/>
        <note>catalytic</note>
    </ligand>
</feature>
<comment type="catalytic activity">
    <reaction evidence="10 11">
        <text>2,5-diamino-6-hydroxy-4-(5-phosphoribosylamino)-pyrimidine + H2O + H(+) = 5-amino-6-(5-phospho-D-ribosylamino)uracil + NH4(+)</text>
        <dbReference type="Rhea" id="RHEA:21868"/>
        <dbReference type="ChEBI" id="CHEBI:15377"/>
        <dbReference type="ChEBI" id="CHEBI:15378"/>
        <dbReference type="ChEBI" id="CHEBI:28938"/>
        <dbReference type="ChEBI" id="CHEBI:58453"/>
        <dbReference type="ChEBI" id="CHEBI:58614"/>
        <dbReference type="EC" id="3.5.4.26"/>
    </reaction>
</comment>
<comment type="catalytic activity">
    <reaction evidence="9 11">
        <text>5-amino-6-(5-phospho-D-ribitylamino)uracil + NADP(+) = 5-amino-6-(5-phospho-D-ribosylamino)uracil + NADPH + H(+)</text>
        <dbReference type="Rhea" id="RHEA:17845"/>
        <dbReference type="ChEBI" id="CHEBI:15378"/>
        <dbReference type="ChEBI" id="CHEBI:57783"/>
        <dbReference type="ChEBI" id="CHEBI:58349"/>
        <dbReference type="ChEBI" id="CHEBI:58421"/>
        <dbReference type="ChEBI" id="CHEBI:58453"/>
        <dbReference type="EC" id="1.1.1.193"/>
    </reaction>
</comment>
<evidence type="ECO:0000259" key="16">
    <source>
        <dbReference type="PROSITE" id="PS51747"/>
    </source>
</evidence>
<comment type="cofactor">
    <cofactor evidence="11 14">
        <name>Zn(2+)</name>
        <dbReference type="ChEBI" id="CHEBI:29105"/>
    </cofactor>
    <text evidence="11 14">Binds 1 zinc ion.</text>
</comment>
<feature type="binding site" evidence="13">
    <location>
        <position position="188"/>
    </location>
    <ligand>
        <name>NADP(+)</name>
        <dbReference type="ChEBI" id="CHEBI:58349"/>
    </ligand>
</feature>
<comment type="caution">
    <text evidence="17">The sequence shown here is derived from an EMBL/GenBank/DDBJ whole genome shotgun (WGS) entry which is preliminary data.</text>
</comment>
<proteinExistence type="inferred from homology"/>
<keyword evidence="11 14" id="KW-0479">Metal-binding</keyword>
<sequence length="373" mass="37832">MRRALALASRGPVTGGNPQVGCVLLAADGTVVAEGWHHGAGTPHAEIDALSKVADARGLTAVVTLEPCNHTGRTGPCSEALIAAGVAEVFFAVADPSPAAGGGAARLREAGIPATGGVLGAEAAEFLRAWLTATRLGRPFVSVKWASTLDGRIAAADGSSQWITGTAARQRVHEQREASDAILVGTGTVLADDPSLTARGDGGELLAHQPLPVVVGERAVPLGARLRAHPAGLLETHHRDVAAILHELYERGIRRVFVEGGPTLATAVVAAGLADELLIYLAPALLGGPRLAIGELGVDTMAGIHRLTITGVEELGGDLLIVARPAPAYDPTVPAPDTAAPAAHDPAAPAAPETPAPSRADSASPQHTRAGSR</sequence>
<keyword evidence="11 17" id="KW-0378">Hydrolase</keyword>
<evidence type="ECO:0000256" key="4">
    <source>
        <dbReference type="ARBA" id="ARBA00005259"/>
    </source>
</evidence>
<evidence type="ECO:0000256" key="9">
    <source>
        <dbReference type="ARBA" id="ARBA00049861"/>
    </source>
</evidence>
<feature type="binding site" evidence="13">
    <location>
        <position position="196"/>
    </location>
    <ligand>
        <name>substrate</name>
    </ligand>
</feature>
<feature type="binding site" evidence="13">
    <location>
        <position position="259"/>
    </location>
    <ligand>
        <name>substrate</name>
    </ligand>
</feature>
<dbReference type="CDD" id="cd01284">
    <property type="entry name" value="Riboflavin_deaminase-reductase"/>
    <property type="match status" value="1"/>
</dbReference>
<dbReference type="EC" id="3.5.4.26" evidence="11"/>
<feature type="binding site" evidence="13">
    <location>
        <position position="146"/>
    </location>
    <ligand>
        <name>NADP(+)</name>
        <dbReference type="ChEBI" id="CHEBI:58349"/>
    </ligand>
</feature>
<evidence type="ECO:0000256" key="11">
    <source>
        <dbReference type="PIRNR" id="PIRNR006769"/>
    </source>
</evidence>
<dbReference type="InterPro" id="IPR050765">
    <property type="entry name" value="Riboflavin_Biosynth_HTPR"/>
</dbReference>
<keyword evidence="11" id="KW-0686">Riboflavin biosynthesis</keyword>
<feature type="binding site" evidence="14">
    <location>
        <position position="68"/>
    </location>
    <ligand>
        <name>Zn(2+)</name>
        <dbReference type="ChEBI" id="CHEBI:29105"/>
        <note>catalytic</note>
    </ligand>
</feature>
<evidence type="ECO:0000256" key="8">
    <source>
        <dbReference type="ARBA" id="ARBA00023268"/>
    </source>
</evidence>
<keyword evidence="6 11" id="KW-0521">NADP</keyword>
<reference evidence="17 18" key="1">
    <citation type="journal article" date="2014" name="Int. J. Syst. Evol. Microbiol.">
        <title>Description of Galbitalea soli gen. nov., sp. nov., and Frondihabitans sucicola sp. nov.</title>
        <authorList>
            <person name="Kim S.J."/>
            <person name="Lim J.M."/>
            <person name="Ahn J.H."/>
            <person name="Weon H.Y."/>
            <person name="Hamada M."/>
            <person name="Suzuki K."/>
            <person name="Ahn T.Y."/>
            <person name="Kwon S.W."/>
        </authorList>
    </citation>
    <scope>NUCLEOTIDE SEQUENCE [LARGE SCALE GENOMIC DNA]</scope>
    <source>
        <strain evidence="17 18">NBRC 108727</strain>
    </source>
</reference>
<comment type="pathway">
    <text evidence="3 11">Cofactor biosynthesis; riboflavin biosynthesis; 5-amino-6-(D-ribitylamino)uracil from GTP: step 3/4.</text>
</comment>
<feature type="binding site" evidence="13">
    <location>
        <begin position="261"/>
        <end position="267"/>
    </location>
    <ligand>
        <name>NADP(+)</name>
        <dbReference type="ChEBI" id="CHEBI:58349"/>
    </ligand>
</feature>
<dbReference type="EC" id="1.1.1.193" evidence="11"/>